<organism evidence="2 3">
    <name type="scientific">Sinomonas cellulolyticus</name>
    <dbReference type="NCBI Taxonomy" id="2801916"/>
    <lineage>
        <taxon>Bacteria</taxon>
        <taxon>Bacillati</taxon>
        <taxon>Actinomycetota</taxon>
        <taxon>Actinomycetes</taxon>
        <taxon>Micrococcales</taxon>
        <taxon>Micrococcaceae</taxon>
        <taxon>Sinomonas</taxon>
    </lineage>
</organism>
<feature type="domain" description="DUF3846" evidence="1">
    <location>
        <begin position="7"/>
        <end position="104"/>
    </location>
</feature>
<sequence>MVTTLLIPADIDRPIEIADMSSLTDYQKAVGGYIEAIGARPPAVTFVVNEEGKLRELPVNTRATVLWWYIDERFVSTDSLRGDVVLTGPPDRNGKSQRVPQDLAVSLVRANYRVELQAAGEERWHPVALAFPDMFGAMAFVVDIRLKLPSFATRIVPRD</sequence>
<dbReference type="Pfam" id="PF12957">
    <property type="entry name" value="DUF3846"/>
    <property type="match status" value="1"/>
</dbReference>
<reference evidence="2 3" key="1">
    <citation type="submission" date="2021-01" db="EMBL/GenBank/DDBJ databases">
        <title>Genome public.</title>
        <authorList>
            <person name="Liu C."/>
            <person name="Sun Q."/>
        </authorList>
    </citation>
    <scope>NUCLEOTIDE SEQUENCE [LARGE SCALE GENOMIC DNA]</scope>
    <source>
        <strain evidence="2 3">JC656</strain>
    </source>
</reference>
<dbReference type="RefSeq" id="WP_189692699.1">
    <property type="nucleotide sequence ID" value="NZ_BNCM01000003.1"/>
</dbReference>
<proteinExistence type="predicted"/>
<protein>
    <submittedName>
        <fullName evidence="2">DUF3846 domain-containing protein</fullName>
    </submittedName>
</protein>
<name>A0ABS1K3P5_9MICC</name>
<evidence type="ECO:0000313" key="2">
    <source>
        <dbReference type="EMBL" id="MBL0706291.1"/>
    </source>
</evidence>
<accession>A0ABS1K3P5</accession>
<gene>
    <name evidence="2" type="ORF">JJE72_12345</name>
</gene>
<evidence type="ECO:0000313" key="3">
    <source>
        <dbReference type="Proteomes" id="UP000639051"/>
    </source>
</evidence>
<comment type="caution">
    <text evidence="2">The sequence shown here is derived from an EMBL/GenBank/DDBJ whole genome shotgun (WGS) entry which is preliminary data.</text>
</comment>
<dbReference type="EMBL" id="JAERRC010000030">
    <property type="protein sequence ID" value="MBL0706291.1"/>
    <property type="molecule type" value="Genomic_DNA"/>
</dbReference>
<dbReference type="InterPro" id="IPR024559">
    <property type="entry name" value="DUF3846"/>
</dbReference>
<dbReference type="Proteomes" id="UP000639051">
    <property type="component" value="Unassembled WGS sequence"/>
</dbReference>
<evidence type="ECO:0000259" key="1">
    <source>
        <dbReference type="Pfam" id="PF12957"/>
    </source>
</evidence>
<keyword evidence="3" id="KW-1185">Reference proteome</keyword>